<reference evidence="1 2" key="1">
    <citation type="submission" date="2013-02" db="EMBL/GenBank/DDBJ databases">
        <title>Draft Genome Sequence of Streptomyces aurantiacus, Which Produces Setomimycin.</title>
        <authorList>
            <person name="Gruening B.A."/>
            <person name="Praeg A."/>
            <person name="Erxleben A."/>
            <person name="Guenther S."/>
            <person name="Mueller M."/>
        </authorList>
    </citation>
    <scope>NUCLEOTIDE SEQUENCE [LARGE SCALE GENOMIC DNA]</scope>
    <source>
        <strain evidence="1 2">JA 4570</strain>
    </source>
</reference>
<accession>S3ZHT8</accession>
<dbReference type="EMBL" id="AOPZ01000217">
    <property type="protein sequence ID" value="EPH42693.1"/>
    <property type="molecule type" value="Genomic_DNA"/>
</dbReference>
<evidence type="ECO:0000313" key="2">
    <source>
        <dbReference type="Proteomes" id="UP000014629"/>
    </source>
</evidence>
<dbReference type="AlphaFoldDB" id="S3ZHT8"/>
<comment type="caution">
    <text evidence="1">The sequence shown here is derived from an EMBL/GenBank/DDBJ whole genome shotgun (WGS) entry which is preliminary data.</text>
</comment>
<gene>
    <name evidence="1" type="ORF">STRAU_4280</name>
</gene>
<keyword evidence="2" id="KW-1185">Reference proteome</keyword>
<dbReference type="Proteomes" id="UP000014629">
    <property type="component" value="Unassembled WGS sequence"/>
</dbReference>
<evidence type="ECO:0000313" key="1">
    <source>
        <dbReference type="EMBL" id="EPH42693.1"/>
    </source>
</evidence>
<name>S3ZHT8_9ACTN</name>
<proteinExistence type="predicted"/>
<sequence length="33" mass="3467">MDGKILGLAYSLSDLSEALGHSHAAKIADGIRR</sequence>
<organism evidence="1 2">
    <name type="scientific">Streptomyces aurantiacus JA 4570</name>
    <dbReference type="NCBI Taxonomy" id="1286094"/>
    <lineage>
        <taxon>Bacteria</taxon>
        <taxon>Bacillati</taxon>
        <taxon>Actinomycetota</taxon>
        <taxon>Actinomycetes</taxon>
        <taxon>Kitasatosporales</taxon>
        <taxon>Streptomycetaceae</taxon>
        <taxon>Streptomyces</taxon>
        <taxon>Streptomyces aurantiacus group</taxon>
    </lineage>
</organism>
<protein>
    <submittedName>
        <fullName evidence="1">Uncharacterized protein</fullName>
    </submittedName>
</protein>